<feature type="domain" description="Disease resistance R13L4/SHOC-2-like LRR" evidence="5">
    <location>
        <begin position="60"/>
        <end position="266"/>
    </location>
</feature>
<accession>A0A2W6NDI5</accession>
<dbReference type="InterPro" id="IPR003591">
    <property type="entry name" value="Leu-rich_rpt_typical-subtyp"/>
</dbReference>
<feature type="chain" id="PRO_5015889200" evidence="3">
    <location>
        <begin position="24"/>
        <end position="517"/>
    </location>
</feature>
<evidence type="ECO:0000313" key="6">
    <source>
        <dbReference type="EMBL" id="PZT53769.1"/>
    </source>
</evidence>
<dbReference type="PANTHER" id="PTHR46652">
    <property type="entry name" value="LEUCINE-RICH REPEAT AND IQ DOMAIN-CONTAINING PROTEIN 1-RELATED"/>
    <property type="match status" value="1"/>
</dbReference>
<dbReference type="Gene3D" id="3.80.10.10">
    <property type="entry name" value="Ribonuclease Inhibitor"/>
    <property type="match status" value="1"/>
</dbReference>
<name>A0A2W6NDI5_9BACL</name>
<evidence type="ECO:0000259" key="4">
    <source>
        <dbReference type="Pfam" id="PF07833"/>
    </source>
</evidence>
<sequence length="517" mass="57233">MRRFTLLLLICILSISSAGQALAYTVSDTEEHLVKDPALEEGLKLILNIPVGEPLTSAALKQLRVVDLSNAGIQSLSGLEHAVNLTHLRLYGNELSDLTPLEHLTQLREIDVRNNYITSIQPLAALQQLGRLYVSNNSIRSIDVVRSFPRLHTLHASGNKIASLDALTELHSLQWLEIANNVITDLAPLATQTKLEQLNISNNHISSLDVFTDMPDSLRELNVSNNHISRLKPLSHMTHLRTLDISGNQIQHLNDISALNGLKELNAESNQIYDLEPLRTFTSLSVLKLSNNRIWDLTPISDLSFTLESTEPQSIDNISASTSVSVGTQQAAAEPESSGITVQHNYLDVSSGSYTMSLLNQMNVREQKRTPQGHFQRLIEGSTTAYVGDHAYSLDAAPFISEGRTYVPLRFVSEHLNARVNWDSSTNEATIVHDNEIIRWSAGNKQVAVGDELVMNDAPLLMKDGITYVPIRFISEQLHTTVGYIASSKTILIFENKPEPEDMDASNDIVAKQSQSK</sequence>
<dbReference type="Gene3D" id="3.30.457.10">
    <property type="entry name" value="Copper amine oxidase-like, N-terminal domain"/>
    <property type="match status" value="2"/>
</dbReference>
<dbReference type="SUPFAM" id="SSF52058">
    <property type="entry name" value="L domain-like"/>
    <property type="match status" value="1"/>
</dbReference>
<dbReference type="InterPro" id="IPR055414">
    <property type="entry name" value="LRR_R13L4/SHOC2-like"/>
</dbReference>
<dbReference type="SMART" id="SM00365">
    <property type="entry name" value="LRR_SD22"/>
    <property type="match status" value="9"/>
</dbReference>
<keyword evidence="1" id="KW-0433">Leucine-rich repeat</keyword>
<keyword evidence="3" id="KW-0732">Signal</keyword>
<keyword evidence="2" id="KW-0677">Repeat</keyword>
<dbReference type="SMART" id="SM00369">
    <property type="entry name" value="LRR_TYP"/>
    <property type="match status" value="7"/>
</dbReference>
<dbReference type="RefSeq" id="WP_111272075.1">
    <property type="nucleotide sequence ID" value="NZ_QKWW01000062.1"/>
</dbReference>
<evidence type="ECO:0000256" key="1">
    <source>
        <dbReference type="ARBA" id="ARBA00022614"/>
    </source>
</evidence>
<dbReference type="SUPFAM" id="SSF55383">
    <property type="entry name" value="Copper amine oxidase, domain N"/>
    <property type="match status" value="2"/>
</dbReference>
<proteinExistence type="predicted"/>
<gene>
    <name evidence="6" type="ORF">DN757_20655</name>
</gene>
<reference evidence="6 7" key="1">
    <citation type="submission" date="2018-06" db="EMBL/GenBank/DDBJ databases">
        <title>Isolation of heavy metals resistant Paenibacillus silvae NC2 from Gold-Copper mine in ZiJin, China.</title>
        <authorList>
            <person name="Xu J."/>
            <person name="Mazhar H.S."/>
            <person name="Rensing C."/>
        </authorList>
    </citation>
    <scope>NUCLEOTIDE SEQUENCE [LARGE SCALE GENOMIC DNA]</scope>
    <source>
        <strain evidence="6 7">NC2</strain>
    </source>
</reference>
<dbReference type="EMBL" id="QKWW01000062">
    <property type="protein sequence ID" value="PZT53769.1"/>
    <property type="molecule type" value="Genomic_DNA"/>
</dbReference>
<dbReference type="PANTHER" id="PTHR46652:SF3">
    <property type="entry name" value="LEUCINE-RICH REPEAT-CONTAINING PROTEIN 9"/>
    <property type="match status" value="1"/>
</dbReference>
<feature type="domain" description="Copper amine oxidase-like N-terminal" evidence="4">
    <location>
        <begin position="389"/>
        <end position="493"/>
    </location>
</feature>
<dbReference type="InterPro" id="IPR012854">
    <property type="entry name" value="Cu_amine_oxidase-like_N"/>
</dbReference>
<evidence type="ECO:0000313" key="7">
    <source>
        <dbReference type="Proteomes" id="UP000249204"/>
    </source>
</evidence>
<dbReference type="InterPro" id="IPR036582">
    <property type="entry name" value="Mao_N_sf"/>
</dbReference>
<comment type="caution">
    <text evidence="6">The sequence shown here is derived from an EMBL/GenBank/DDBJ whole genome shotgun (WGS) entry which is preliminary data.</text>
</comment>
<dbReference type="Proteomes" id="UP000249204">
    <property type="component" value="Unassembled WGS sequence"/>
</dbReference>
<dbReference type="InterPro" id="IPR032675">
    <property type="entry name" value="LRR_dom_sf"/>
</dbReference>
<dbReference type="SMART" id="SM00364">
    <property type="entry name" value="LRR_BAC"/>
    <property type="match status" value="8"/>
</dbReference>
<feature type="signal peptide" evidence="3">
    <location>
        <begin position="1"/>
        <end position="23"/>
    </location>
</feature>
<dbReference type="AlphaFoldDB" id="A0A2W6NDI5"/>
<dbReference type="InterPro" id="IPR001611">
    <property type="entry name" value="Leu-rich_rpt"/>
</dbReference>
<protein>
    <submittedName>
        <fullName evidence="6">Copper amine oxidase</fullName>
    </submittedName>
</protein>
<dbReference type="Pfam" id="PF23598">
    <property type="entry name" value="LRR_14"/>
    <property type="match status" value="1"/>
</dbReference>
<dbReference type="PROSITE" id="PS51450">
    <property type="entry name" value="LRR"/>
    <property type="match status" value="9"/>
</dbReference>
<dbReference type="Pfam" id="PF07833">
    <property type="entry name" value="Cu_amine_oxidN1"/>
    <property type="match status" value="1"/>
</dbReference>
<dbReference type="InterPro" id="IPR050836">
    <property type="entry name" value="SDS22/Internalin_LRR"/>
</dbReference>
<evidence type="ECO:0000259" key="5">
    <source>
        <dbReference type="Pfam" id="PF23598"/>
    </source>
</evidence>
<evidence type="ECO:0000256" key="2">
    <source>
        <dbReference type="ARBA" id="ARBA00022737"/>
    </source>
</evidence>
<organism evidence="6 7">
    <name type="scientific">Paenibacillus silvae</name>
    <dbReference type="NCBI Taxonomy" id="1325358"/>
    <lineage>
        <taxon>Bacteria</taxon>
        <taxon>Bacillati</taxon>
        <taxon>Bacillota</taxon>
        <taxon>Bacilli</taxon>
        <taxon>Bacillales</taxon>
        <taxon>Paenibacillaceae</taxon>
        <taxon>Paenibacillus</taxon>
    </lineage>
</organism>
<evidence type="ECO:0000256" key="3">
    <source>
        <dbReference type="SAM" id="SignalP"/>
    </source>
</evidence>